<gene>
    <name evidence="3" type="ORF">ACFO9K_12745</name>
</gene>
<dbReference type="Proteomes" id="UP001595945">
    <property type="component" value="Unassembled WGS sequence"/>
</dbReference>
<organism evidence="3 4">
    <name type="scientific">Halorussus aquaticus</name>
    <dbReference type="NCBI Taxonomy" id="2953748"/>
    <lineage>
        <taxon>Archaea</taxon>
        <taxon>Methanobacteriati</taxon>
        <taxon>Methanobacteriota</taxon>
        <taxon>Stenosarchaea group</taxon>
        <taxon>Halobacteria</taxon>
        <taxon>Halobacteriales</taxon>
        <taxon>Haladaptataceae</taxon>
        <taxon>Halorussus</taxon>
    </lineage>
</organism>
<dbReference type="GeneID" id="73044165"/>
<sequence length="343" mass="37402">MKVLSLTANVPGFYRRETDALAELGVERTTLEVPGDPEAGRSIRDYLRFVPEVLAESARDYDLVHANYGLTAPAALAQSRLPVVLSLWGSDLLGAFGWLSRTCARRADEVVVMSEEMAAELDRETHIVAHGVSLDQFRPAPRTEARAAVGWSHDARHVLFPYAPDREVKDFPRAGRVVETARERVDAPVELHSLGDADHDQMPNYMNAADALLLTSRWEGLPNSVKEALCCNLPVVATDVGDVRERLRGVSPSFVGDSDAGLAAALAEILADPRRSNGRESVADLRVERTAARLTAVYERALGRDSASRRVPGTAAGRRTGETAPDAPMVRTVESPPYQKEES</sequence>
<dbReference type="EC" id="2.4.-.-" evidence="3"/>
<proteinExistence type="predicted"/>
<dbReference type="AlphaFoldDB" id="A0ABD5Q4H9"/>
<keyword evidence="3" id="KW-0808">Transferase</keyword>
<protein>
    <submittedName>
        <fullName evidence="3">Glycosyltransferase</fullName>
        <ecNumber evidence="3">2.4.-.-</ecNumber>
    </submittedName>
</protein>
<keyword evidence="3" id="KW-0328">Glycosyltransferase</keyword>
<evidence type="ECO:0000259" key="2">
    <source>
        <dbReference type="Pfam" id="PF13579"/>
    </source>
</evidence>
<reference evidence="3 4" key="1">
    <citation type="journal article" date="2019" name="Int. J. Syst. Evol. Microbiol.">
        <title>The Global Catalogue of Microorganisms (GCM) 10K type strain sequencing project: providing services to taxonomists for standard genome sequencing and annotation.</title>
        <authorList>
            <consortium name="The Broad Institute Genomics Platform"/>
            <consortium name="The Broad Institute Genome Sequencing Center for Infectious Disease"/>
            <person name="Wu L."/>
            <person name="Ma J."/>
        </authorList>
    </citation>
    <scope>NUCLEOTIDE SEQUENCE [LARGE SCALE GENOMIC DNA]</scope>
    <source>
        <strain evidence="3 4">XZYJ18</strain>
    </source>
</reference>
<name>A0ABD5Q4H9_9EURY</name>
<dbReference type="PANTHER" id="PTHR12526:SF636">
    <property type="entry name" value="BLL3647 PROTEIN"/>
    <property type="match status" value="1"/>
</dbReference>
<evidence type="ECO:0000256" key="1">
    <source>
        <dbReference type="SAM" id="MobiDB-lite"/>
    </source>
</evidence>
<comment type="caution">
    <text evidence="3">The sequence shown here is derived from an EMBL/GenBank/DDBJ whole genome shotgun (WGS) entry which is preliminary data.</text>
</comment>
<accession>A0ABD5Q4H9</accession>
<evidence type="ECO:0000313" key="3">
    <source>
        <dbReference type="EMBL" id="MFC4825126.1"/>
    </source>
</evidence>
<dbReference type="GO" id="GO:0016757">
    <property type="term" value="F:glycosyltransferase activity"/>
    <property type="evidence" value="ECO:0007669"/>
    <property type="project" value="UniProtKB-KW"/>
</dbReference>
<dbReference type="InterPro" id="IPR028098">
    <property type="entry name" value="Glyco_trans_4-like_N"/>
</dbReference>
<dbReference type="PANTHER" id="PTHR12526">
    <property type="entry name" value="GLYCOSYLTRANSFERASE"/>
    <property type="match status" value="1"/>
</dbReference>
<dbReference type="Pfam" id="PF13692">
    <property type="entry name" value="Glyco_trans_1_4"/>
    <property type="match status" value="1"/>
</dbReference>
<feature type="domain" description="Glycosyltransferase subfamily 4-like N-terminal" evidence="2">
    <location>
        <begin position="15"/>
        <end position="123"/>
    </location>
</feature>
<dbReference type="RefSeq" id="WP_254269172.1">
    <property type="nucleotide sequence ID" value="NZ_CP100400.1"/>
</dbReference>
<dbReference type="SUPFAM" id="SSF53756">
    <property type="entry name" value="UDP-Glycosyltransferase/glycogen phosphorylase"/>
    <property type="match status" value="1"/>
</dbReference>
<dbReference type="Gene3D" id="3.40.50.2000">
    <property type="entry name" value="Glycogen Phosphorylase B"/>
    <property type="match status" value="2"/>
</dbReference>
<dbReference type="Pfam" id="PF13579">
    <property type="entry name" value="Glyco_trans_4_4"/>
    <property type="match status" value="1"/>
</dbReference>
<evidence type="ECO:0000313" key="4">
    <source>
        <dbReference type="Proteomes" id="UP001595945"/>
    </source>
</evidence>
<feature type="region of interest" description="Disordered" evidence="1">
    <location>
        <begin position="303"/>
        <end position="343"/>
    </location>
</feature>
<dbReference type="EMBL" id="JBHSHT010000002">
    <property type="protein sequence ID" value="MFC4825126.1"/>
    <property type="molecule type" value="Genomic_DNA"/>
</dbReference>
<keyword evidence="4" id="KW-1185">Reference proteome</keyword>